<accession>A0A6M9PWC6</accession>
<dbReference type="InterPro" id="IPR025737">
    <property type="entry name" value="FApF"/>
</dbReference>
<dbReference type="Proteomes" id="UP000503312">
    <property type="component" value="Chromosome"/>
</dbReference>
<dbReference type="Pfam" id="PF13557">
    <property type="entry name" value="Phenol_MetA_deg"/>
    <property type="match status" value="1"/>
</dbReference>
<dbReference type="KEGG" id="ptrp:DCO17_04580"/>
<evidence type="ECO:0000313" key="1">
    <source>
        <dbReference type="EMBL" id="QKM64571.1"/>
    </source>
</evidence>
<dbReference type="RefSeq" id="WP_173955615.1">
    <property type="nucleotide sequence ID" value="NZ_CP028942.1"/>
</dbReference>
<organism evidence="1 2">
    <name type="scientific">Polynucleobacter tropicus</name>
    <dbReference type="NCBI Taxonomy" id="1743174"/>
    <lineage>
        <taxon>Bacteria</taxon>
        <taxon>Pseudomonadati</taxon>
        <taxon>Pseudomonadota</taxon>
        <taxon>Betaproteobacteria</taxon>
        <taxon>Burkholderiales</taxon>
        <taxon>Burkholderiaceae</taxon>
        <taxon>Polynucleobacter</taxon>
    </lineage>
</organism>
<proteinExistence type="predicted"/>
<evidence type="ECO:0000313" key="2">
    <source>
        <dbReference type="Proteomes" id="UP000503312"/>
    </source>
</evidence>
<name>A0A6M9PWC6_9BURK</name>
<reference evidence="1 2" key="1">
    <citation type="submission" date="2018-04" db="EMBL/GenBank/DDBJ databases">
        <title>Polynucleobacter sp. UH21B genome.</title>
        <authorList>
            <person name="Hahn M.W."/>
        </authorList>
    </citation>
    <scope>NUCLEOTIDE SEQUENCE [LARGE SCALE GENOMIC DNA]</scope>
    <source>
        <strain evidence="1 2">MWH-UH21B</strain>
    </source>
</reference>
<keyword evidence="2" id="KW-1185">Reference proteome</keyword>
<dbReference type="EMBL" id="CP028942">
    <property type="protein sequence ID" value="QKM64571.1"/>
    <property type="molecule type" value="Genomic_DNA"/>
</dbReference>
<evidence type="ECO:0008006" key="3">
    <source>
        <dbReference type="Google" id="ProtNLM"/>
    </source>
</evidence>
<gene>
    <name evidence="1" type="ORF">DCO17_04580</name>
</gene>
<sequence length="304" mass="33526">MQRYMSKRSIFLTTTILLISLYAPTYAIDLQPNDIVAPLPNKHYLTLTYQNSENTTFYNNGSVVTSKPYGNPIINTNAAFARVSSTYELASLPGVSYVQLPYGSITTAGSLTSYAGDAGFGDISIASAIWPYSNRETRTYLGIAGYFLAPTSRYSNQTVFNVGENRYKSDLQMGFQRPIIESVDGAIAVDTMWYGGNSQCAALCGTPSTNKSLTQKPLTTIQAGPIYRIDPIFTVAATYFYVAGGATLINNQYQNNVVNTQRYLLSGVAHTSVGRLTLQYGRDMEIKNGFMQSRLLNLRYTVEF</sequence>
<protein>
    <recommendedName>
        <fullName evidence="3">Transporter</fullName>
    </recommendedName>
</protein>
<dbReference type="AlphaFoldDB" id="A0A6M9PWC6"/>